<sequence>MISRGLGVFGPAYRYMLENDTHAPGSVDRVLMENMIRLDTASVEYLYVHYTPLVVGYKKGDRPQLEQYLENITSGCRHNEERVEAIARFTAGIKNYMSEDPDAIRFGGTEEEIIGCALSQIAGFPSRLVYLADTEKAYSGHAIIEVYHNKAWG</sequence>
<evidence type="ECO:0000313" key="1">
    <source>
        <dbReference type="EMBL" id="OPX17686.1"/>
    </source>
</evidence>
<dbReference type="Proteomes" id="UP000191663">
    <property type="component" value="Unassembled WGS sequence"/>
</dbReference>
<accession>A0A1V4QG40</accession>
<comment type="caution">
    <text evidence="1">The sequence shown here is derived from an EMBL/GenBank/DDBJ whole genome shotgun (WGS) entry which is preliminary data.</text>
</comment>
<proteinExistence type="predicted"/>
<name>A0A1V4QG40_UNCW3</name>
<dbReference type="AlphaFoldDB" id="A0A1V4QG40"/>
<reference evidence="2" key="1">
    <citation type="submission" date="2017-01" db="EMBL/GenBank/DDBJ databases">
        <title>Novel pathways for hydrocarbon cycling and metabolic interdependencies in hydrothermal sediment communities.</title>
        <authorList>
            <person name="Dombrowski N."/>
            <person name="Seitz K."/>
            <person name="Teske A."/>
            <person name="Baker B."/>
        </authorList>
    </citation>
    <scope>NUCLEOTIDE SEQUENCE [LARGE SCALE GENOMIC DNA]</scope>
</reference>
<dbReference type="EMBL" id="MUKB01000090">
    <property type="protein sequence ID" value="OPX17686.1"/>
    <property type="molecule type" value="Genomic_DNA"/>
</dbReference>
<gene>
    <name evidence="1" type="ORF">BXT86_05195</name>
</gene>
<evidence type="ECO:0000313" key="2">
    <source>
        <dbReference type="Proteomes" id="UP000191663"/>
    </source>
</evidence>
<protein>
    <submittedName>
        <fullName evidence="1">Uncharacterized protein</fullName>
    </submittedName>
</protein>
<organism evidence="1 2">
    <name type="scientific">candidate division WOR-3 bacterium 4484_100</name>
    <dbReference type="NCBI Taxonomy" id="1936077"/>
    <lineage>
        <taxon>Bacteria</taxon>
        <taxon>Bacteria division WOR-3</taxon>
    </lineage>
</organism>